<dbReference type="GO" id="GO:0008137">
    <property type="term" value="F:NADH dehydrogenase (ubiquinone) activity"/>
    <property type="evidence" value="ECO:0007669"/>
    <property type="project" value="UniProtKB-EC"/>
</dbReference>
<comment type="catalytic activity">
    <reaction evidence="11">
        <text>a ubiquinone + NADH + 5 H(+)(in) = a ubiquinol + NAD(+) + 4 H(+)(out)</text>
        <dbReference type="Rhea" id="RHEA:29091"/>
        <dbReference type="Rhea" id="RHEA-COMP:9565"/>
        <dbReference type="Rhea" id="RHEA-COMP:9566"/>
        <dbReference type="ChEBI" id="CHEBI:15378"/>
        <dbReference type="ChEBI" id="CHEBI:16389"/>
        <dbReference type="ChEBI" id="CHEBI:17976"/>
        <dbReference type="ChEBI" id="CHEBI:57540"/>
        <dbReference type="ChEBI" id="CHEBI:57945"/>
        <dbReference type="EC" id="7.1.1.2"/>
    </reaction>
</comment>
<dbReference type="PROSITE" id="PS00642">
    <property type="entry name" value="COMPLEX1_75K_2"/>
    <property type="match status" value="1"/>
</dbReference>
<evidence type="ECO:0000313" key="18">
    <source>
        <dbReference type="Proteomes" id="UP000285301"/>
    </source>
</evidence>
<comment type="cofactor">
    <cofactor evidence="1">
        <name>[4Fe-4S] cluster</name>
        <dbReference type="ChEBI" id="CHEBI:49883"/>
    </cofactor>
</comment>
<dbReference type="GO" id="GO:0046872">
    <property type="term" value="F:metal ion binding"/>
    <property type="evidence" value="ECO:0007669"/>
    <property type="project" value="UniProtKB-KW"/>
</dbReference>
<dbReference type="Gene3D" id="3.40.50.740">
    <property type="match status" value="1"/>
</dbReference>
<dbReference type="GO" id="GO:0016651">
    <property type="term" value="F:oxidoreductase activity, acting on NAD(P)H"/>
    <property type="evidence" value="ECO:0007669"/>
    <property type="project" value="InterPro"/>
</dbReference>
<evidence type="ECO:0000256" key="9">
    <source>
        <dbReference type="ARBA" id="ARBA00023027"/>
    </source>
</evidence>
<dbReference type="InterPro" id="IPR036010">
    <property type="entry name" value="2Fe-2S_ferredoxin-like_sf"/>
</dbReference>
<dbReference type="STRING" id="1965070.A0A3S3RI52"/>
<dbReference type="PROSITE" id="PS51669">
    <property type="entry name" value="4FE4S_MOW_BIS_MGD"/>
    <property type="match status" value="1"/>
</dbReference>
<evidence type="ECO:0000256" key="10">
    <source>
        <dbReference type="ARBA" id="ARBA00034078"/>
    </source>
</evidence>
<dbReference type="GO" id="GO:0051539">
    <property type="term" value="F:4 iron, 4 sulfur cluster binding"/>
    <property type="evidence" value="ECO:0007669"/>
    <property type="project" value="UniProtKB-KW"/>
</dbReference>
<dbReference type="Pfam" id="PF09326">
    <property type="entry name" value="NADH_dhqG_C"/>
    <property type="match status" value="1"/>
</dbReference>
<dbReference type="InterPro" id="IPR050123">
    <property type="entry name" value="Prok_molybdopt-oxidoreductase"/>
</dbReference>
<evidence type="ECO:0000256" key="3">
    <source>
        <dbReference type="ARBA" id="ARBA00013888"/>
    </source>
</evidence>
<dbReference type="CDD" id="cd00207">
    <property type="entry name" value="fer2"/>
    <property type="match status" value="1"/>
</dbReference>
<dbReference type="PROSITE" id="PS00643">
    <property type="entry name" value="COMPLEX1_75K_3"/>
    <property type="match status" value="1"/>
</dbReference>
<comment type="caution">
    <text evidence="17">The sequence shown here is derived from an EMBL/GenBank/DDBJ whole genome shotgun (WGS) entry which is preliminary data.</text>
</comment>
<evidence type="ECO:0000256" key="5">
    <source>
        <dbReference type="ARBA" id="ARBA00022723"/>
    </source>
</evidence>
<dbReference type="PROSITE" id="PS51839">
    <property type="entry name" value="4FE4S_HC3"/>
    <property type="match status" value="1"/>
</dbReference>
<dbReference type="AlphaFoldDB" id="A0A3S3RI52"/>
<dbReference type="InterPro" id="IPR054351">
    <property type="entry name" value="NADH_UbQ_OxRdtase_ferredoxin"/>
</dbReference>
<evidence type="ECO:0000256" key="12">
    <source>
        <dbReference type="RuleBase" id="RU004523"/>
    </source>
</evidence>
<dbReference type="OrthoDB" id="10249365at2759"/>
<evidence type="ECO:0000256" key="11">
    <source>
        <dbReference type="ARBA" id="ARBA00049551"/>
    </source>
</evidence>
<sequence length="747" mass="82842">MLRFVAASCKRTANNPSCVVWLKECRRHARTSGSKQQQTSAAQETKPKLLEVFIDEKKVLVEPGTTILEAAAMAGVEIPRFCYHERLSVAGNCRMCLVEVEKSIKPVASCAMPIMMNGMKVKTNSPMTKQAREGVMEFLLMNHPLDCPICDQGGECDLQDQSMAFGSDRSRLQVELDPKRAVEDKNIGPLVKTIMTRCIHCTRCVRFMNEIAGCEDLGTTGRGSDMQIGTYLENTALLSELSGNIVDLCPVGALTSKPYAFTARPWELRRVDSVDVLDAVGSNISVCTRSGDLMRILPRENDAVNEEWLADKSRHAPVDGLKAQRLTVPLLRPSKSSQLQMCDWEDALLAVGRALNGIQPSRMEAIVGPFVDAETMVVLKDLFNTIGSENVYLHVDSDLDKSCFPSSKDLDFQKNYLFNTSIAGLEDGVDLLLLIGTNIRFEAPLVNARIRKAWRNNLINDIAVIGENGLDLLYDYEYLGDSTKVLADIVAGKHKIVDRLKKAQKAVVILGQQILKKDSDSNAYEMVRALCDKYGAEFNLLHANASTVAAFDLGLKPSSERKTDNSDEQSLLWLIGVDDENLTIPNNSFVIYQGHTGDICANTADVILPGSAFTEKQGTMISMEGRVQQTLAAITPPNMAREDWKIVRACSELANYPLPYDTLLEVRERMQQLAPHLTRHSNRKLEKPSLRPPPISSVSAQSPVSLLPRMKSLVDYWQTDAISRCSPTMSKCVLSTKKEFDKRGIKY</sequence>
<evidence type="ECO:0000256" key="2">
    <source>
        <dbReference type="ARBA" id="ARBA00005404"/>
    </source>
</evidence>
<dbReference type="InterPro" id="IPR006963">
    <property type="entry name" value="Mopterin_OxRdtase_4Fe-4S_dom"/>
</dbReference>
<dbReference type="InterPro" id="IPR001041">
    <property type="entry name" value="2Fe-2S_ferredoxin-type"/>
</dbReference>
<dbReference type="PROSITE" id="PS51085">
    <property type="entry name" value="2FE2S_FER_2"/>
    <property type="match status" value="1"/>
</dbReference>
<keyword evidence="5" id="KW-0479">Metal-binding</keyword>
<keyword evidence="18" id="KW-1185">Reference proteome</keyword>
<organism evidence="17 18">
    <name type="scientific">Dinothrombium tinctorium</name>
    <dbReference type="NCBI Taxonomy" id="1965070"/>
    <lineage>
        <taxon>Eukaryota</taxon>
        <taxon>Metazoa</taxon>
        <taxon>Ecdysozoa</taxon>
        <taxon>Arthropoda</taxon>
        <taxon>Chelicerata</taxon>
        <taxon>Arachnida</taxon>
        <taxon>Acari</taxon>
        <taxon>Acariformes</taxon>
        <taxon>Trombidiformes</taxon>
        <taxon>Prostigmata</taxon>
        <taxon>Anystina</taxon>
        <taxon>Parasitengona</taxon>
        <taxon>Trombidioidea</taxon>
        <taxon>Trombidiidae</taxon>
        <taxon>Dinothrombium</taxon>
    </lineage>
</organism>
<dbReference type="GO" id="GO:0045271">
    <property type="term" value="C:respiratory chain complex I"/>
    <property type="evidence" value="ECO:0007669"/>
    <property type="project" value="UniProtKB-ARBA"/>
</dbReference>
<feature type="domain" description="4Fe-4S Mo/W bis-MGD-type" evidence="15">
    <location>
        <begin position="268"/>
        <end position="324"/>
    </location>
</feature>
<keyword evidence="7" id="KW-0408">Iron</keyword>
<reference evidence="17 18" key="1">
    <citation type="journal article" date="2018" name="Gigascience">
        <title>Genomes of trombidid mites reveal novel predicted allergens and laterally-transferred genes associated with secondary metabolism.</title>
        <authorList>
            <person name="Dong X."/>
            <person name="Chaisiri K."/>
            <person name="Xia D."/>
            <person name="Armstrong S.D."/>
            <person name="Fang Y."/>
            <person name="Donnelly M.J."/>
            <person name="Kadowaki T."/>
            <person name="McGarry J.W."/>
            <person name="Darby A.C."/>
            <person name="Makepeace B.L."/>
        </authorList>
    </citation>
    <scope>NUCLEOTIDE SEQUENCE [LARGE SCALE GENOMIC DNA]</scope>
    <source>
        <strain evidence="17">UoL-WK</strain>
    </source>
</reference>
<dbReference type="Gene3D" id="3.10.20.740">
    <property type="match status" value="1"/>
</dbReference>
<gene>
    <name evidence="17" type="ORF">B4U79_12320</name>
</gene>
<feature type="domain" description="4Fe-4S His(Cys)3-ligated-type" evidence="16">
    <location>
        <begin position="127"/>
        <end position="166"/>
    </location>
</feature>
<evidence type="ECO:0000256" key="13">
    <source>
        <dbReference type="SAM" id="MobiDB-lite"/>
    </source>
</evidence>
<keyword evidence="9" id="KW-0520">NAD</keyword>
<dbReference type="PANTHER" id="PTHR43105:SF13">
    <property type="entry name" value="NADH-UBIQUINONE OXIDOREDUCTASE 75 KDA SUBUNIT, MITOCHONDRIAL"/>
    <property type="match status" value="1"/>
</dbReference>
<evidence type="ECO:0000259" key="15">
    <source>
        <dbReference type="PROSITE" id="PS51669"/>
    </source>
</evidence>
<dbReference type="GO" id="GO:0042773">
    <property type="term" value="P:ATP synthesis coupled electron transport"/>
    <property type="evidence" value="ECO:0007669"/>
    <property type="project" value="InterPro"/>
</dbReference>
<accession>A0A3S3RI52</accession>
<evidence type="ECO:0000256" key="6">
    <source>
        <dbReference type="ARBA" id="ARBA00022967"/>
    </source>
</evidence>
<dbReference type="Pfam" id="PF22117">
    <property type="entry name" value="Fer4_Nqo3"/>
    <property type="match status" value="1"/>
</dbReference>
<dbReference type="Pfam" id="PF10588">
    <property type="entry name" value="NADH-G_4Fe-4S_3"/>
    <property type="match status" value="1"/>
</dbReference>
<dbReference type="FunFam" id="3.30.200.210:FF:000002">
    <property type="entry name" value="NADH-ubiquinone oxidoreductase 75 kDa subunit"/>
    <property type="match status" value="1"/>
</dbReference>
<comment type="similarity">
    <text evidence="2 12">Belongs to the complex I 75 kDa subunit family.</text>
</comment>
<keyword evidence="17" id="KW-0830">Ubiquinone</keyword>
<dbReference type="PROSITE" id="PS00641">
    <property type="entry name" value="COMPLEX1_75K_1"/>
    <property type="match status" value="1"/>
</dbReference>
<dbReference type="InterPro" id="IPR006656">
    <property type="entry name" value="Mopterin_OxRdtase"/>
</dbReference>
<dbReference type="Proteomes" id="UP000285301">
    <property type="component" value="Unassembled WGS sequence"/>
</dbReference>
<dbReference type="Pfam" id="PF00384">
    <property type="entry name" value="Molybdopterin"/>
    <property type="match status" value="1"/>
</dbReference>
<protein>
    <recommendedName>
        <fullName evidence="3">NADH-ubiquinone oxidoreductase 75 kDa subunit, mitochondrial</fullName>
    </recommendedName>
</protein>
<dbReference type="EMBL" id="NCKU01009472">
    <property type="protein sequence ID" value="RWS01293.1"/>
    <property type="molecule type" value="Genomic_DNA"/>
</dbReference>
<dbReference type="SUPFAM" id="SSF54292">
    <property type="entry name" value="2Fe-2S ferredoxin-like"/>
    <property type="match status" value="1"/>
</dbReference>
<evidence type="ECO:0000259" key="14">
    <source>
        <dbReference type="PROSITE" id="PS51085"/>
    </source>
</evidence>
<dbReference type="NCBIfam" id="TIGR01973">
    <property type="entry name" value="NuoG"/>
    <property type="match status" value="1"/>
</dbReference>
<dbReference type="InterPro" id="IPR019574">
    <property type="entry name" value="NADH_UbQ_OxRdtase_Gsu_4Fe4S-bd"/>
</dbReference>
<evidence type="ECO:0000256" key="1">
    <source>
        <dbReference type="ARBA" id="ARBA00001966"/>
    </source>
</evidence>
<keyword evidence="8" id="KW-0411">Iron-sulfur</keyword>
<name>A0A3S3RI52_9ACAR</name>
<evidence type="ECO:0000256" key="4">
    <source>
        <dbReference type="ARBA" id="ARBA00022485"/>
    </source>
</evidence>
<dbReference type="Pfam" id="PF13510">
    <property type="entry name" value="Fer2_4"/>
    <property type="match status" value="1"/>
</dbReference>
<keyword evidence="4" id="KW-0004">4Fe-4S</keyword>
<dbReference type="PANTHER" id="PTHR43105">
    <property type="entry name" value="RESPIRATORY NITRATE REDUCTASE"/>
    <property type="match status" value="1"/>
</dbReference>
<dbReference type="Pfam" id="PF22151">
    <property type="entry name" value="Fer4_NDSU1"/>
    <property type="match status" value="1"/>
</dbReference>
<dbReference type="SUPFAM" id="SSF53706">
    <property type="entry name" value="Formate dehydrogenase/DMSO reductase, domains 1-3"/>
    <property type="match status" value="1"/>
</dbReference>
<feature type="domain" description="2Fe-2S ferredoxin-type" evidence="14">
    <location>
        <begin position="48"/>
        <end position="127"/>
    </location>
</feature>
<dbReference type="FunFam" id="3.30.70.20:FF:000002">
    <property type="entry name" value="NADH-ubiquinone oxidoreductase 75 kDa subunit"/>
    <property type="match status" value="1"/>
</dbReference>
<dbReference type="InterPro" id="IPR000283">
    <property type="entry name" value="NADH_UbQ_OxRdtase_75kDa_su_CS"/>
</dbReference>
<dbReference type="InterPro" id="IPR010228">
    <property type="entry name" value="NADH_UbQ_OxRdtase_Gsu"/>
</dbReference>
<dbReference type="SUPFAM" id="SSF54862">
    <property type="entry name" value="4Fe-4S ferredoxins"/>
    <property type="match status" value="1"/>
</dbReference>
<keyword evidence="6" id="KW-1278">Translocase</keyword>
<evidence type="ECO:0000313" key="17">
    <source>
        <dbReference type="EMBL" id="RWS01293.1"/>
    </source>
</evidence>
<evidence type="ECO:0000256" key="7">
    <source>
        <dbReference type="ARBA" id="ARBA00023004"/>
    </source>
</evidence>
<proteinExistence type="inferred from homology"/>
<evidence type="ECO:0000256" key="8">
    <source>
        <dbReference type="ARBA" id="ARBA00023014"/>
    </source>
</evidence>
<evidence type="ECO:0000259" key="16">
    <source>
        <dbReference type="PROSITE" id="PS51839"/>
    </source>
</evidence>
<dbReference type="InterPro" id="IPR015405">
    <property type="entry name" value="NDUFS1-like_C"/>
</dbReference>
<feature type="region of interest" description="Disordered" evidence="13">
    <location>
        <begin position="676"/>
        <end position="698"/>
    </location>
</feature>
<comment type="cofactor">
    <cofactor evidence="10">
        <name>[2Fe-2S] cluster</name>
        <dbReference type="ChEBI" id="CHEBI:190135"/>
    </cofactor>
</comment>
<dbReference type="SMART" id="SM00929">
    <property type="entry name" value="NADH-G_4Fe-4S_3"/>
    <property type="match status" value="1"/>
</dbReference>
<dbReference type="GO" id="GO:0005743">
    <property type="term" value="C:mitochondrial inner membrane"/>
    <property type="evidence" value="ECO:0007669"/>
    <property type="project" value="UniProtKB-ARBA"/>
</dbReference>
<dbReference type="FunFam" id="3.10.20.740:FF:000001">
    <property type="entry name" value="NADH-quinone oxidoreductase subunit G"/>
    <property type="match status" value="1"/>
</dbReference>
<dbReference type="Gene3D" id="3.30.70.20">
    <property type="match status" value="1"/>
</dbReference>